<dbReference type="Pfam" id="PF08240">
    <property type="entry name" value="ADH_N"/>
    <property type="match status" value="1"/>
</dbReference>
<dbReference type="KEGG" id="paqt:E8L99_23635"/>
<evidence type="ECO:0000259" key="3">
    <source>
        <dbReference type="SMART" id="SM00829"/>
    </source>
</evidence>
<dbReference type="RefSeq" id="WP_137101862.1">
    <property type="nucleotide sequence ID" value="NZ_CP039865.1"/>
</dbReference>
<dbReference type="InterPro" id="IPR013154">
    <property type="entry name" value="ADH-like_N"/>
</dbReference>
<dbReference type="InterPro" id="IPR020843">
    <property type="entry name" value="ER"/>
</dbReference>
<dbReference type="Pfam" id="PF00107">
    <property type="entry name" value="ADH_zinc_N"/>
    <property type="match status" value="1"/>
</dbReference>
<dbReference type="GO" id="GO:0005829">
    <property type="term" value="C:cytosol"/>
    <property type="evidence" value="ECO:0007669"/>
    <property type="project" value="TreeGrafter"/>
</dbReference>
<dbReference type="InterPro" id="IPR011032">
    <property type="entry name" value="GroES-like_sf"/>
</dbReference>
<dbReference type="PANTHER" id="PTHR48106:SF13">
    <property type="entry name" value="QUINONE OXIDOREDUCTASE-RELATED"/>
    <property type="match status" value="1"/>
</dbReference>
<dbReference type="OrthoDB" id="9805883at2"/>
<dbReference type="Proteomes" id="UP000298588">
    <property type="component" value="Chromosome"/>
</dbReference>
<keyword evidence="5" id="KW-1185">Reference proteome</keyword>
<accession>A0A4D7QSQ1</accession>
<dbReference type="PROSITE" id="PS01162">
    <property type="entry name" value="QOR_ZETA_CRYSTAL"/>
    <property type="match status" value="1"/>
</dbReference>
<evidence type="ECO:0000256" key="1">
    <source>
        <dbReference type="ARBA" id="ARBA00022857"/>
    </source>
</evidence>
<dbReference type="GO" id="GO:0070402">
    <property type="term" value="F:NADPH binding"/>
    <property type="evidence" value="ECO:0007669"/>
    <property type="project" value="TreeGrafter"/>
</dbReference>
<dbReference type="GO" id="GO:0035925">
    <property type="term" value="F:mRNA 3'-UTR AU-rich region binding"/>
    <property type="evidence" value="ECO:0007669"/>
    <property type="project" value="TreeGrafter"/>
</dbReference>
<dbReference type="InterPro" id="IPR036291">
    <property type="entry name" value="NAD(P)-bd_dom_sf"/>
</dbReference>
<proteinExistence type="predicted"/>
<dbReference type="SUPFAM" id="SSF50129">
    <property type="entry name" value="GroES-like"/>
    <property type="match status" value="1"/>
</dbReference>
<dbReference type="InterPro" id="IPR013149">
    <property type="entry name" value="ADH-like_C"/>
</dbReference>
<dbReference type="AlphaFoldDB" id="A0A4D7QSQ1"/>
<sequence length="324" mass="34281">MAKAIRIHKPGGPEAMVHEDVAMKPPGPGEAYIRQTAIGVNFIDIYQRSGIYQLPSLPHGIGMEAAGVVESVGPGVTEVKAGDRVAYAGGPPGAYAEKRMIPAATLVKLPKAIDDKTAACIMLQGMTARYLLKETYQVKKGDYVLVHAAAGGMGLILCQWAKALGAIVIGTTSTEEKAKLAAKNGCKFPILYTSEDFVARVKEITGGKGVQVVYDGVGKDTFLKSLECLASRGHLVLFGAASGAPDPISPSALQPKSASLTRPTLFHYVATRKDLLANAKDVFEVVSDGTVKIQKPKEYALKDVAKAHQDLNGRKTTGSIILIP</sequence>
<keyword evidence="1" id="KW-0521">NADP</keyword>
<dbReference type="SUPFAM" id="SSF51735">
    <property type="entry name" value="NAD(P)-binding Rossmann-fold domains"/>
    <property type="match status" value="1"/>
</dbReference>
<dbReference type="FunFam" id="3.40.50.720:FF:000053">
    <property type="entry name" value="Quinone oxidoreductase 1"/>
    <property type="match status" value="1"/>
</dbReference>
<dbReference type="GO" id="GO:0003960">
    <property type="term" value="F:quinone reductase (NADPH) activity"/>
    <property type="evidence" value="ECO:0007669"/>
    <property type="project" value="InterPro"/>
</dbReference>
<name>A0A4D7QSQ1_9HYPH</name>
<dbReference type="Gene3D" id="3.40.50.720">
    <property type="entry name" value="NAD(P)-binding Rossmann-like Domain"/>
    <property type="match status" value="1"/>
</dbReference>
<feature type="domain" description="Enoyl reductase (ER)" evidence="3">
    <location>
        <begin position="11"/>
        <end position="322"/>
    </location>
</feature>
<dbReference type="GO" id="GO:0008270">
    <property type="term" value="F:zinc ion binding"/>
    <property type="evidence" value="ECO:0007669"/>
    <property type="project" value="InterPro"/>
</dbReference>
<dbReference type="EMBL" id="CP039865">
    <property type="protein sequence ID" value="QCK88536.1"/>
    <property type="molecule type" value="Genomic_DNA"/>
</dbReference>
<gene>
    <name evidence="4" type="ORF">E8L99_23635</name>
</gene>
<protein>
    <submittedName>
        <fullName evidence="4">Quinone oxidoreductase</fullName>
    </submittedName>
</protein>
<dbReference type="PANTHER" id="PTHR48106">
    <property type="entry name" value="QUINONE OXIDOREDUCTASE PIG3-RELATED"/>
    <property type="match status" value="1"/>
</dbReference>
<reference evidence="4 5" key="1">
    <citation type="submission" date="2019-04" db="EMBL/GenBank/DDBJ databases">
        <title>Phreatobacter aquaticus sp. nov.</title>
        <authorList>
            <person name="Choi A."/>
            <person name="Baek K."/>
        </authorList>
    </citation>
    <scope>NUCLEOTIDE SEQUENCE [LARGE SCALE GENOMIC DNA]</scope>
    <source>
        <strain evidence="4 5">NMCR1094</strain>
    </source>
</reference>
<dbReference type="Gene3D" id="3.90.180.10">
    <property type="entry name" value="Medium-chain alcohol dehydrogenases, catalytic domain"/>
    <property type="match status" value="1"/>
</dbReference>
<keyword evidence="2" id="KW-0560">Oxidoreductase</keyword>
<dbReference type="InterPro" id="IPR002364">
    <property type="entry name" value="Quin_OxRdtase/zeta-crystal_CS"/>
</dbReference>
<evidence type="ECO:0000313" key="5">
    <source>
        <dbReference type="Proteomes" id="UP000298588"/>
    </source>
</evidence>
<dbReference type="InterPro" id="IPR047618">
    <property type="entry name" value="QOR-like"/>
</dbReference>
<dbReference type="SMART" id="SM00829">
    <property type="entry name" value="PKS_ER"/>
    <property type="match status" value="1"/>
</dbReference>
<evidence type="ECO:0000313" key="4">
    <source>
        <dbReference type="EMBL" id="QCK88536.1"/>
    </source>
</evidence>
<organism evidence="4 5">
    <name type="scientific">Phreatobacter aquaticus</name>
    <dbReference type="NCBI Taxonomy" id="2570229"/>
    <lineage>
        <taxon>Bacteria</taxon>
        <taxon>Pseudomonadati</taxon>
        <taxon>Pseudomonadota</taxon>
        <taxon>Alphaproteobacteria</taxon>
        <taxon>Hyphomicrobiales</taxon>
        <taxon>Phreatobacteraceae</taxon>
        <taxon>Phreatobacter</taxon>
    </lineage>
</organism>
<dbReference type="CDD" id="cd05286">
    <property type="entry name" value="QOR2"/>
    <property type="match status" value="1"/>
</dbReference>
<evidence type="ECO:0000256" key="2">
    <source>
        <dbReference type="ARBA" id="ARBA00023002"/>
    </source>
</evidence>